<dbReference type="InterPro" id="IPR009783">
    <property type="entry name" value="DUF1348"/>
</dbReference>
<dbReference type="EMBL" id="JBFXLT010000305">
    <property type="protein sequence ID" value="KAL2801587.1"/>
    <property type="molecule type" value="Genomic_DNA"/>
</dbReference>
<dbReference type="PANTHER" id="PTHR31757:SF0">
    <property type="entry name" value="SLL0781 PROTEIN"/>
    <property type="match status" value="1"/>
</dbReference>
<evidence type="ECO:0008006" key="3">
    <source>
        <dbReference type="Google" id="ProtNLM"/>
    </source>
</evidence>
<organism evidence="1 2">
    <name type="scientific">Aspergillus granulosus</name>
    <dbReference type="NCBI Taxonomy" id="176169"/>
    <lineage>
        <taxon>Eukaryota</taxon>
        <taxon>Fungi</taxon>
        <taxon>Dikarya</taxon>
        <taxon>Ascomycota</taxon>
        <taxon>Pezizomycotina</taxon>
        <taxon>Eurotiomycetes</taxon>
        <taxon>Eurotiomycetidae</taxon>
        <taxon>Eurotiales</taxon>
        <taxon>Aspergillaceae</taxon>
        <taxon>Aspergillus</taxon>
        <taxon>Aspergillus subgen. Nidulantes</taxon>
    </lineage>
</organism>
<accession>A0ABR4GRN6</accession>
<protein>
    <recommendedName>
        <fullName evidence="3">DUF1348-domain-containing protein</fullName>
    </recommendedName>
</protein>
<dbReference type="Pfam" id="PF07080">
    <property type="entry name" value="DUF1348"/>
    <property type="match status" value="1"/>
</dbReference>
<dbReference type="InterPro" id="IPR032710">
    <property type="entry name" value="NTF2-like_dom_sf"/>
</dbReference>
<dbReference type="SUPFAM" id="SSF54427">
    <property type="entry name" value="NTF2-like"/>
    <property type="match status" value="1"/>
</dbReference>
<name>A0ABR4GRN6_9EURO</name>
<dbReference type="Gene3D" id="3.10.450.50">
    <property type="match status" value="1"/>
</dbReference>
<evidence type="ECO:0000313" key="2">
    <source>
        <dbReference type="Proteomes" id="UP001610334"/>
    </source>
</evidence>
<proteinExistence type="predicted"/>
<dbReference type="Proteomes" id="UP001610334">
    <property type="component" value="Unassembled WGS sequence"/>
</dbReference>
<evidence type="ECO:0000313" key="1">
    <source>
        <dbReference type="EMBL" id="KAL2801587.1"/>
    </source>
</evidence>
<dbReference type="PANTHER" id="PTHR31757">
    <property type="entry name" value="SLL0781 PROTEIN"/>
    <property type="match status" value="1"/>
</dbReference>
<keyword evidence="2" id="KW-1185">Reference proteome</keyword>
<sequence>MELGKDKRAQIDPARIAQAYTSTCVWRNRTSFLCGTEKIVDFLTKKWTRKCNYCLWKELFSFTSDHIAVQFWYEYQDADDGMRWKRRYGLEDWTFDAETGKMRKRIMSGNDLLLGLGGEGDGRWVLDDVYVDDAVIGEEHW</sequence>
<reference evidence="1 2" key="1">
    <citation type="submission" date="2024-07" db="EMBL/GenBank/DDBJ databases">
        <title>Section-level genome sequencing and comparative genomics of Aspergillus sections Usti and Cavernicolus.</title>
        <authorList>
            <consortium name="Lawrence Berkeley National Laboratory"/>
            <person name="Nybo J.L."/>
            <person name="Vesth T.C."/>
            <person name="Theobald S."/>
            <person name="Frisvad J.C."/>
            <person name="Larsen T.O."/>
            <person name="Kjaerboelling I."/>
            <person name="Rothschild-Mancinelli K."/>
            <person name="Lyhne E.K."/>
            <person name="Kogle M.E."/>
            <person name="Barry K."/>
            <person name="Clum A."/>
            <person name="Na H."/>
            <person name="Ledsgaard L."/>
            <person name="Lin J."/>
            <person name="Lipzen A."/>
            <person name="Kuo A."/>
            <person name="Riley R."/>
            <person name="Mondo S."/>
            <person name="Labutti K."/>
            <person name="Haridas S."/>
            <person name="Pangalinan J."/>
            <person name="Salamov A.A."/>
            <person name="Simmons B.A."/>
            <person name="Magnuson J.K."/>
            <person name="Chen J."/>
            <person name="Drula E."/>
            <person name="Henrissat B."/>
            <person name="Wiebenga A."/>
            <person name="Lubbers R.J."/>
            <person name="Gomes A.C."/>
            <person name="Makela M.R."/>
            <person name="Stajich J."/>
            <person name="Grigoriev I.V."/>
            <person name="Mortensen U.H."/>
            <person name="De Vries R.P."/>
            <person name="Baker S.E."/>
            <person name="Andersen M.R."/>
        </authorList>
    </citation>
    <scope>NUCLEOTIDE SEQUENCE [LARGE SCALE GENOMIC DNA]</scope>
    <source>
        <strain evidence="1 2">CBS 588.65</strain>
    </source>
</reference>
<gene>
    <name evidence="1" type="ORF">BJX63DRAFT_438677</name>
</gene>
<comment type="caution">
    <text evidence="1">The sequence shown here is derived from an EMBL/GenBank/DDBJ whole genome shotgun (WGS) entry which is preliminary data.</text>
</comment>